<dbReference type="InterPro" id="IPR023803">
    <property type="entry name" value="Ribosomal_bS16_dom_sf"/>
</dbReference>
<proteinExistence type="inferred from homology"/>
<dbReference type="STRING" id="926562.Oweho_3171"/>
<dbReference type="Gene3D" id="3.30.1320.10">
    <property type="match status" value="1"/>
</dbReference>
<dbReference type="HAMAP" id="MF_00385">
    <property type="entry name" value="Ribosomal_bS16"/>
    <property type="match status" value="1"/>
</dbReference>
<evidence type="ECO:0000256" key="3">
    <source>
        <dbReference type="HAMAP-Rule" id="MF_00385"/>
    </source>
</evidence>
<feature type="region of interest" description="Disordered" evidence="4">
    <location>
        <begin position="142"/>
        <end position="181"/>
    </location>
</feature>
<dbReference type="Proteomes" id="UP000005631">
    <property type="component" value="Chromosome"/>
</dbReference>
<dbReference type="OrthoDB" id="9807878at2"/>
<organism evidence="5 6">
    <name type="scientific">Owenweeksia hongkongensis (strain DSM 17368 / CIP 108786 / JCM 12287 / NRRL B-23963 / UST20020801)</name>
    <dbReference type="NCBI Taxonomy" id="926562"/>
    <lineage>
        <taxon>Bacteria</taxon>
        <taxon>Pseudomonadati</taxon>
        <taxon>Bacteroidota</taxon>
        <taxon>Flavobacteriia</taxon>
        <taxon>Flavobacteriales</taxon>
        <taxon>Owenweeksiaceae</taxon>
        <taxon>Owenweeksia</taxon>
    </lineage>
</organism>
<dbReference type="GO" id="GO:0005737">
    <property type="term" value="C:cytoplasm"/>
    <property type="evidence" value="ECO:0007669"/>
    <property type="project" value="UniProtKB-ARBA"/>
</dbReference>
<sequence>MATRIRLQRHGRKSRPIFHIVVADSRAKRDGKYIERLGLYNPNTNPATIDINFDTTLDWVLKGAQPSDTARAILKYKGVMMKKHLLDGVKKGAFDEAEAEKRFDAWMEEKASKIEGKKEGLTKAQADAKAKALEAEAEVSKARAAAIAEANAPEVEEAPAEEGEVEAAAEEAPADDENKGE</sequence>
<dbReference type="eggNOG" id="COG0228">
    <property type="taxonomic scope" value="Bacteria"/>
</dbReference>
<evidence type="ECO:0000313" key="5">
    <source>
        <dbReference type="EMBL" id="AEV34123.1"/>
    </source>
</evidence>
<gene>
    <name evidence="3" type="primary">rpsP</name>
    <name evidence="5" type="ordered locus">Oweho_3171</name>
</gene>
<comment type="similarity">
    <text evidence="3">Belongs to the bacterial ribosomal protein bS16 family.</text>
</comment>
<keyword evidence="2 3" id="KW-0687">Ribonucleoprotein</keyword>
<dbReference type="PANTHER" id="PTHR12919">
    <property type="entry name" value="30S RIBOSOMAL PROTEIN S16"/>
    <property type="match status" value="1"/>
</dbReference>
<evidence type="ECO:0000313" key="6">
    <source>
        <dbReference type="Proteomes" id="UP000005631"/>
    </source>
</evidence>
<dbReference type="KEGG" id="oho:Oweho_3171"/>
<evidence type="ECO:0000256" key="2">
    <source>
        <dbReference type="ARBA" id="ARBA00023274"/>
    </source>
</evidence>
<dbReference type="SUPFAM" id="SSF54565">
    <property type="entry name" value="Ribosomal protein S16"/>
    <property type="match status" value="1"/>
</dbReference>
<keyword evidence="1 3" id="KW-0689">Ribosomal protein</keyword>
<evidence type="ECO:0000256" key="4">
    <source>
        <dbReference type="SAM" id="MobiDB-lite"/>
    </source>
</evidence>
<dbReference type="NCBIfam" id="TIGR00002">
    <property type="entry name" value="S16"/>
    <property type="match status" value="1"/>
</dbReference>
<dbReference type="GO" id="GO:0015935">
    <property type="term" value="C:small ribosomal subunit"/>
    <property type="evidence" value="ECO:0007669"/>
    <property type="project" value="TreeGrafter"/>
</dbReference>
<dbReference type="InterPro" id="IPR000307">
    <property type="entry name" value="Ribosomal_bS16"/>
</dbReference>
<accession>G8R3N6</accession>
<dbReference type="GO" id="GO:0006412">
    <property type="term" value="P:translation"/>
    <property type="evidence" value="ECO:0007669"/>
    <property type="project" value="UniProtKB-UniRule"/>
</dbReference>
<evidence type="ECO:0000256" key="1">
    <source>
        <dbReference type="ARBA" id="ARBA00022980"/>
    </source>
</evidence>
<feature type="compositionally biased region" description="Acidic residues" evidence="4">
    <location>
        <begin position="154"/>
        <end position="175"/>
    </location>
</feature>
<protein>
    <recommendedName>
        <fullName evidence="3">Small ribosomal subunit protein bS16</fullName>
    </recommendedName>
</protein>
<dbReference type="RefSeq" id="WP_014203470.1">
    <property type="nucleotide sequence ID" value="NC_016599.1"/>
</dbReference>
<dbReference type="Pfam" id="PF00886">
    <property type="entry name" value="Ribosomal_S16"/>
    <property type="match status" value="1"/>
</dbReference>
<dbReference type="AlphaFoldDB" id="G8R3N6"/>
<reference evidence="5 6" key="1">
    <citation type="journal article" date="2012" name="Stand. Genomic Sci.">
        <title>Genome sequence of the orange-pigmented seawater bacterium Owenweeksia hongkongensis type strain (UST20020801(T)).</title>
        <authorList>
            <person name="Riedel T."/>
            <person name="Held B."/>
            <person name="Nolan M."/>
            <person name="Lucas S."/>
            <person name="Lapidus A."/>
            <person name="Tice H."/>
            <person name="Del Rio T.G."/>
            <person name="Cheng J.F."/>
            <person name="Han C."/>
            <person name="Tapia R."/>
            <person name="Goodwin L.A."/>
            <person name="Pitluck S."/>
            <person name="Liolios K."/>
            <person name="Mavromatis K."/>
            <person name="Pagani I."/>
            <person name="Ivanova N."/>
            <person name="Mikhailova N."/>
            <person name="Pati A."/>
            <person name="Chen A."/>
            <person name="Palaniappan K."/>
            <person name="Rohde M."/>
            <person name="Tindall B.J."/>
            <person name="Detter J.C."/>
            <person name="Goker M."/>
            <person name="Woyke T."/>
            <person name="Bristow J."/>
            <person name="Eisen J.A."/>
            <person name="Markowitz V."/>
            <person name="Hugenholtz P."/>
            <person name="Klenk H.P."/>
            <person name="Kyrpides N.C."/>
        </authorList>
    </citation>
    <scope>NUCLEOTIDE SEQUENCE</scope>
    <source>
        <strain evidence="6">DSM 17368 / JCM 12287 / NRRL B-23963</strain>
    </source>
</reference>
<feature type="compositionally biased region" description="Low complexity" evidence="4">
    <location>
        <begin position="142"/>
        <end position="153"/>
    </location>
</feature>
<dbReference type="PANTHER" id="PTHR12919:SF20">
    <property type="entry name" value="SMALL RIBOSOMAL SUBUNIT PROTEIN BS16M"/>
    <property type="match status" value="1"/>
</dbReference>
<dbReference type="PATRIC" id="fig|926562.3.peg.3192"/>
<dbReference type="NCBIfam" id="NF011094">
    <property type="entry name" value="PRK14521.1"/>
    <property type="match status" value="1"/>
</dbReference>
<dbReference type="EMBL" id="CP003156">
    <property type="protein sequence ID" value="AEV34123.1"/>
    <property type="molecule type" value="Genomic_DNA"/>
</dbReference>
<dbReference type="HOGENOM" id="CLU_100590_0_0_10"/>
<dbReference type="GO" id="GO:0003735">
    <property type="term" value="F:structural constituent of ribosome"/>
    <property type="evidence" value="ECO:0007669"/>
    <property type="project" value="InterPro"/>
</dbReference>
<keyword evidence="6" id="KW-1185">Reference proteome</keyword>
<name>G8R3N6_OWEHD</name>